<keyword evidence="2" id="KW-1185">Reference proteome</keyword>
<proteinExistence type="predicted"/>
<dbReference type="Proteomes" id="UP000717995">
    <property type="component" value="Unassembled WGS sequence"/>
</dbReference>
<dbReference type="RefSeq" id="WP_205348258.1">
    <property type="nucleotide sequence ID" value="NZ_JAFEUP010000003.1"/>
</dbReference>
<evidence type="ECO:0000313" key="2">
    <source>
        <dbReference type="Proteomes" id="UP000717995"/>
    </source>
</evidence>
<comment type="caution">
    <text evidence="1">The sequence shown here is derived from an EMBL/GenBank/DDBJ whole genome shotgun (WGS) entry which is preliminary data.</text>
</comment>
<evidence type="ECO:0000313" key="1">
    <source>
        <dbReference type="EMBL" id="MBM7061061.1"/>
    </source>
</evidence>
<dbReference type="EMBL" id="JAFEUP010000003">
    <property type="protein sequence ID" value="MBM7061061.1"/>
    <property type="molecule type" value="Genomic_DNA"/>
</dbReference>
<gene>
    <name evidence="1" type="ORF">JQX08_10115</name>
</gene>
<name>A0ABS2ID81_9GAMM</name>
<accession>A0ABS2ID81</accession>
<organism evidence="1 2">
    <name type="scientific">Zestomonas insulae</name>
    <dbReference type="NCBI Taxonomy" id="2809017"/>
    <lineage>
        <taxon>Bacteria</taxon>
        <taxon>Pseudomonadati</taxon>
        <taxon>Pseudomonadota</taxon>
        <taxon>Gammaproteobacteria</taxon>
        <taxon>Pseudomonadales</taxon>
        <taxon>Pseudomonadaceae</taxon>
        <taxon>Zestomonas</taxon>
    </lineage>
</organism>
<reference evidence="1 2" key="1">
    <citation type="submission" date="2021-02" db="EMBL/GenBank/DDBJ databases">
        <authorList>
            <person name="Lee D.-H."/>
        </authorList>
    </citation>
    <scope>NUCLEOTIDE SEQUENCE [LARGE SCALE GENOMIC DNA]</scope>
    <source>
        <strain evidence="1 2">UL073</strain>
    </source>
</reference>
<sequence>MTPELDTALASRHSKIYPSHYIDGRFGFECMDGWADLLDAAAGLVQQHVDAIGADQVFARQVKEKFGSLRIYTWNADERSVAIFDLIEGLSASICEECGHPGTIKEHNGWLRCRCPAHHMSEVVHIGRPLPTEQSASTLMELLNVALKFFDYNVLPCLRWFTQPAIAFGSTTPASLIHSDEGRTRTLRLLQQLEFGVLP</sequence>
<protein>
    <submittedName>
        <fullName evidence="1">DUF2384 domain-containing protein</fullName>
    </submittedName>
</protein>